<comment type="caution">
    <text evidence="10">The sequence shown here is derived from an EMBL/GenBank/DDBJ whole genome shotgun (WGS) entry which is preliminary data.</text>
</comment>
<feature type="transmembrane region" description="Helical" evidence="8">
    <location>
        <begin position="114"/>
        <end position="133"/>
    </location>
</feature>
<protein>
    <recommendedName>
        <fullName evidence="4">Methylamine utilization protein MauE</fullName>
    </recommendedName>
</protein>
<proteinExistence type="predicted"/>
<keyword evidence="6 8" id="KW-1133">Transmembrane helix</keyword>
<keyword evidence="7 8" id="KW-0472">Membrane</keyword>
<dbReference type="AlphaFoldDB" id="A0A7W9TQG3"/>
<evidence type="ECO:0000256" key="7">
    <source>
        <dbReference type="ARBA" id="ARBA00023136"/>
    </source>
</evidence>
<gene>
    <name evidence="10" type="ORF">HNR28_002542</name>
</gene>
<evidence type="ECO:0000256" key="4">
    <source>
        <dbReference type="ARBA" id="ARBA00019078"/>
    </source>
</evidence>
<accession>A0A7W9TQG3</accession>
<comment type="function">
    <text evidence="1">May be specifically involved in the processing, transport, and/or maturation of the MADH beta-subunit.</text>
</comment>
<evidence type="ECO:0000256" key="5">
    <source>
        <dbReference type="ARBA" id="ARBA00022692"/>
    </source>
</evidence>
<dbReference type="UniPathway" id="UPA00895"/>
<reference evidence="10 11" key="1">
    <citation type="submission" date="2020-08" db="EMBL/GenBank/DDBJ databases">
        <title>Genomic Encyclopedia of Type Strains, Phase IV (KMG-IV): sequencing the most valuable type-strain genomes for metagenomic binning, comparative biology and taxonomic classification.</title>
        <authorList>
            <person name="Goeker M."/>
        </authorList>
    </citation>
    <scope>NUCLEOTIDE SEQUENCE [LARGE SCALE GENOMIC DNA]</scope>
    <source>
        <strain evidence="10 11">DSM 12141</strain>
    </source>
</reference>
<dbReference type="RefSeq" id="WP_151024645.1">
    <property type="nucleotide sequence ID" value="NZ_JACHIB010000015.1"/>
</dbReference>
<evidence type="ECO:0000256" key="8">
    <source>
        <dbReference type="SAM" id="Phobius"/>
    </source>
</evidence>
<evidence type="ECO:0000256" key="3">
    <source>
        <dbReference type="ARBA" id="ARBA00004856"/>
    </source>
</evidence>
<evidence type="ECO:0000313" key="10">
    <source>
        <dbReference type="EMBL" id="MBB6084496.1"/>
    </source>
</evidence>
<evidence type="ECO:0000259" key="9">
    <source>
        <dbReference type="Pfam" id="PF07291"/>
    </source>
</evidence>
<dbReference type="GO" id="GO:0030416">
    <property type="term" value="P:methylamine metabolic process"/>
    <property type="evidence" value="ECO:0007669"/>
    <property type="project" value="InterPro"/>
</dbReference>
<dbReference type="GO" id="GO:0016020">
    <property type="term" value="C:membrane"/>
    <property type="evidence" value="ECO:0007669"/>
    <property type="project" value="UniProtKB-SubCell"/>
</dbReference>
<dbReference type="Proteomes" id="UP000541136">
    <property type="component" value="Unassembled WGS sequence"/>
</dbReference>
<feature type="domain" description="Methylamine utilisation protein MauE" evidence="9">
    <location>
        <begin position="6"/>
        <end position="132"/>
    </location>
</feature>
<keyword evidence="5 8" id="KW-0812">Transmembrane</keyword>
<sequence length="182" mass="19079">MGDPVIAYAALAVLAALFWLGALHKLRNFAAFEAAVAGYRLMPAVLQRPFALAFIAAEVLAGGLLLLPAARTAGILTALAVLAAASLGVAVNLLRGRTDIDCGCGGLSQAPTSLSWWVVLRNGLLAVLALLAWPQAGGPSPRDLVWLDGITFFGMSLALIGLYLAFNQLLASHLEMRKRSQS</sequence>
<feature type="transmembrane region" description="Helical" evidence="8">
    <location>
        <begin position="145"/>
        <end position="170"/>
    </location>
</feature>
<feature type="transmembrane region" description="Helical" evidence="8">
    <location>
        <begin position="50"/>
        <end position="69"/>
    </location>
</feature>
<evidence type="ECO:0000256" key="6">
    <source>
        <dbReference type="ARBA" id="ARBA00022989"/>
    </source>
</evidence>
<comment type="pathway">
    <text evidence="3">One-carbon metabolism; methylamine degradation.</text>
</comment>
<dbReference type="EMBL" id="JACHIB010000015">
    <property type="protein sequence ID" value="MBB6084496.1"/>
    <property type="molecule type" value="Genomic_DNA"/>
</dbReference>
<comment type="subcellular location">
    <subcellularLocation>
        <location evidence="2">Membrane</location>
        <topology evidence="2">Multi-pass membrane protein</topology>
    </subcellularLocation>
</comment>
<evidence type="ECO:0000256" key="1">
    <source>
        <dbReference type="ARBA" id="ARBA00003475"/>
    </source>
</evidence>
<dbReference type="Pfam" id="PF07291">
    <property type="entry name" value="MauE"/>
    <property type="match status" value="1"/>
</dbReference>
<evidence type="ECO:0000313" key="11">
    <source>
        <dbReference type="Proteomes" id="UP000541136"/>
    </source>
</evidence>
<dbReference type="InterPro" id="IPR009908">
    <property type="entry name" value="Methylamine_util_MauE"/>
</dbReference>
<feature type="transmembrane region" description="Helical" evidence="8">
    <location>
        <begin position="6"/>
        <end position="23"/>
    </location>
</feature>
<name>A0A7W9TQG3_CASDE</name>
<organism evidence="10 11">
    <name type="scientific">Castellaniella defragrans</name>
    <name type="common">Alcaligenes defragrans</name>
    <dbReference type="NCBI Taxonomy" id="75697"/>
    <lineage>
        <taxon>Bacteria</taxon>
        <taxon>Pseudomonadati</taxon>
        <taxon>Pseudomonadota</taxon>
        <taxon>Betaproteobacteria</taxon>
        <taxon>Burkholderiales</taxon>
        <taxon>Alcaligenaceae</taxon>
        <taxon>Castellaniella</taxon>
    </lineage>
</organism>
<feature type="transmembrane region" description="Helical" evidence="8">
    <location>
        <begin position="75"/>
        <end position="94"/>
    </location>
</feature>
<evidence type="ECO:0000256" key="2">
    <source>
        <dbReference type="ARBA" id="ARBA00004141"/>
    </source>
</evidence>